<feature type="active site" description="Proton donor/acceptor" evidence="3">
    <location>
        <position position="233"/>
    </location>
</feature>
<name>A0A3N4G5V6_9LACT</name>
<dbReference type="SUPFAM" id="SSF53901">
    <property type="entry name" value="Thiolase-like"/>
    <property type="match status" value="2"/>
</dbReference>
<dbReference type="Pfam" id="PF01154">
    <property type="entry name" value="HMG_CoA_synt_N"/>
    <property type="match status" value="1"/>
</dbReference>
<sequence length="384" mass="42875">MNIGIDKFNFFTPHVYLDMEELAEARDVDPAKFTIGLGQTQQAVAPLTQDPVSMAANAAWPMLTDEDKAAIDFVIVASESGIDQSKAMAVYVHQLLGINPYARSIEMKEACYGATVGIQTAVNHIARHPESKALVIATDIARYGLKTSGESTQGAGAVAMLISKDPHIAVINDDAVSYTGDIHDFWRPNYSPYPEVDGHFSNQQYLQFLDNVWTSYKERFNHSIEDFKAFAFHLPYSKMGLKGLRQMLPEADEAKQNALVEEFEASRVYNKRVGNIYTGSLYLSLISLIEQSETLQAGDAIGVFSYGSGAVAEFYSITLVDGYEDHLAAERHQEMLDNRIKLSVTDYELIFQEALPTDGRQLLLPEDEEQFQLAGIEQHHRIYK</sequence>
<feature type="domain" description="Hydroxymethylglutaryl-coenzyme A synthase C-terminal" evidence="6">
    <location>
        <begin position="177"/>
        <end position="251"/>
    </location>
</feature>
<dbReference type="PANTHER" id="PTHR43323">
    <property type="entry name" value="3-HYDROXY-3-METHYLGLUTARYL COENZYME A SYNTHASE"/>
    <property type="match status" value="1"/>
</dbReference>
<proteinExistence type="inferred from homology"/>
<keyword evidence="2 7" id="KW-0808">Transferase</keyword>
<evidence type="ECO:0000259" key="5">
    <source>
        <dbReference type="Pfam" id="PF01154"/>
    </source>
</evidence>
<accession>A0A3N4G5V6</accession>
<dbReference type="InterPro" id="IPR013528">
    <property type="entry name" value="HMG_CoA_synth_N"/>
</dbReference>
<dbReference type="PANTHER" id="PTHR43323:SF2">
    <property type="entry name" value="HYDROXYMETHYLGLUTARYL-COA SYNTHASE"/>
    <property type="match status" value="1"/>
</dbReference>
<dbReference type="AlphaFoldDB" id="A0A3N4G5V6"/>
<feature type="active site" description="Proton donor/acceptor" evidence="3">
    <location>
        <position position="79"/>
    </location>
</feature>
<feature type="domain" description="Hydroxymethylglutaryl-coenzyme A synthase C-terminal" evidence="6">
    <location>
        <begin position="260"/>
        <end position="350"/>
    </location>
</feature>
<dbReference type="RefSeq" id="WP_123781301.1">
    <property type="nucleotide sequence ID" value="NZ_RKMG01000043.1"/>
</dbReference>
<evidence type="ECO:0000313" key="8">
    <source>
        <dbReference type="Proteomes" id="UP000273977"/>
    </source>
</evidence>
<dbReference type="InterPro" id="IPR013746">
    <property type="entry name" value="HMG_CoA_synt_C_dom"/>
</dbReference>
<dbReference type="InterPro" id="IPR016039">
    <property type="entry name" value="Thiolase-like"/>
</dbReference>
<dbReference type="InterPro" id="IPR011554">
    <property type="entry name" value="HMG_CoA_synthase_prok"/>
</dbReference>
<dbReference type="CDD" id="cd00827">
    <property type="entry name" value="init_cond_enzymes"/>
    <property type="match status" value="1"/>
</dbReference>
<feature type="binding site" evidence="4">
    <location>
        <position position="143"/>
    </location>
    <ligand>
        <name>(3S)-3-hydroxy-3-methylglutaryl-CoA</name>
        <dbReference type="ChEBI" id="CHEBI:43074"/>
    </ligand>
</feature>
<feature type="binding site" evidence="4">
    <location>
        <position position="29"/>
    </location>
    <ligand>
        <name>(3S)-3-hydroxy-3-methylglutaryl-CoA</name>
        <dbReference type="ChEBI" id="CHEBI:43074"/>
    </ligand>
</feature>
<dbReference type="OrthoDB" id="9769523at2"/>
<comment type="caution">
    <text evidence="7">The sequence shown here is derived from an EMBL/GenBank/DDBJ whole genome shotgun (WGS) entry which is preliminary data.</text>
</comment>
<dbReference type="EMBL" id="RKMG01000043">
    <property type="protein sequence ID" value="RPA55946.1"/>
    <property type="molecule type" value="Genomic_DNA"/>
</dbReference>
<comment type="similarity">
    <text evidence="1">Belongs to the thiolase-like superfamily. HMG-CoA synthase family.</text>
</comment>
<organism evidence="7 8">
    <name type="scientific">Aerococcus agrisoli</name>
    <dbReference type="NCBI Taxonomy" id="2487350"/>
    <lineage>
        <taxon>Bacteria</taxon>
        <taxon>Bacillati</taxon>
        <taxon>Bacillota</taxon>
        <taxon>Bacilli</taxon>
        <taxon>Lactobacillales</taxon>
        <taxon>Aerococcaceae</taxon>
        <taxon>Aerococcus</taxon>
    </lineage>
</organism>
<feature type="active site" description="Acyl-thioester intermediate" evidence="3">
    <location>
        <position position="111"/>
    </location>
</feature>
<keyword evidence="7" id="KW-0012">Acyltransferase</keyword>
<dbReference type="Gene3D" id="3.40.47.10">
    <property type="match status" value="2"/>
</dbReference>
<evidence type="ECO:0000313" key="7">
    <source>
        <dbReference type="EMBL" id="RPA55946.1"/>
    </source>
</evidence>
<gene>
    <name evidence="7" type="ORF">EF384_09045</name>
</gene>
<dbReference type="EC" id="2.3.3.10" evidence="7"/>
<dbReference type="NCBIfam" id="TIGR01835">
    <property type="entry name" value="HMG-CoA-S_prok"/>
    <property type="match status" value="1"/>
</dbReference>
<evidence type="ECO:0000256" key="2">
    <source>
        <dbReference type="ARBA" id="ARBA00022679"/>
    </source>
</evidence>
<feature type="domain" description="Hydroxymethylglutaryl-coenzyme A synthase N-terminal" evidence="5">
    <location>
        <begin position="2"/>
        <end position="164"/>
    </location>
</feature>
<feature type="binding site" evidence="4">
    <location>
        <position position="275"/>
    </location>
    <ligand>
        <name>(3S)-3-hydroxy-3-methylglutaryl-CoA</name>
        <dbReference type="ChEBI" id="CHEBI:43074"/>
    </ligand>
</feature>
<keyword evidence="8" id="KW-1185">Reference proteome</keyword>
<protein>
    <submittedName>
        <fullName evidence="7">Hydroxymethylglutaryl-CoA synthase</fullName>
        <ecNumber evidence="7">2.3.3.10</ecNumber>
    </submittedName>
</protein>
<dbReference type="GO" id="GO:0004421">
    <property type="term" value="F:hydroxymethylglutaryl-CoA synthase activity"/>
    <property type="evidence" value="ECO:0007669"/>
    <property type="project" value="UniProtKB-EC"/>
</dbReference>
<evidence type="ECO:0000256" key="3">
    <source>
        <dbReference type="PIRSR" id="PIRSR611554-1"/>
    </source>
</evidence>
<feature type="binding site" evidence="4">
    <location>
        <position position="242"/>
    </location>
    <ligand>
        <name>(3S)-3-hydroxy-3-methylglutaryl-CoA</name>
        <dbReference type="ChEBI" id="CHEBI:43074"/>
    </ligand>
</feature>
<reference evidence="7 8" key="1">
    <citation type="submission" date="2018-11" db="EMBL/GenBank/DDBJ databases">
        <title>Aerococcus sp. SJQ22, whole genome shotgun sequence.</title>
        <authorList>
            <person name="Sun L."/>
            <person name="Gao X."/>
            <person name="Chen W."/>
            <person name="Huang K."/>
        </authorList>
    </citation>
    <scope>NUCLEOTIDE SEQUENCE [LARGE SCALE GENOMIC DNA]</scope>
    <source>
        <strain evidence="7 8">SJQ22</strain>
    </source>
</reference>
<evidence type="ECO:0000259" key="6">
    <source>
        <dbReference type="Pfam" id="PF08540"/>
    </source>
</evidence>
<evidence type="ECO:0000256" key="4">
    <source>
        <dbReference type="PIRSR" id="PIRSR611554-2"/>
    </source>
</evidence>
<evidence type="ECO:0000256" key="1">
    <source>
        <dbReference type="ARBA" id="ARBA00007061"/>
    </source>
</evidence>
<dbReference type="Pfam" id="PF08540">
    <property type="entry name" value="HMG_CoA_synt_C"/>
    <property type="match status" value="2"/>
</dbReference>
<dbReference type="Proteomes" id="UP000273977">
    <property type="component" value="Unassembled WGS sequence"/>
</dbReference>
<dbReference type="GO" id="GO:0006084">
    <property type="term" value="P:acetyl-CoA metabolic process"/>
    <property type="evidence" value="ECO:0007669"/>
    <property type="project" value="InterPro"/>
</dbReference>